<dbReference type="InterPro" id="IPR035985">
    <property type="entry name" value="Ubiquitin-activating_enz"/>
</dbReference>
<dbReference type="InterPro" id="IPR045886">
    <property type="entry name" value="ThiF/MoeB/HesA"/>
</dbReference>
<name>A0A7W5ZTA8_9BACT</name>
<organism evidence="2 3">
    <name type="scientific">Runella defluvii</name>
    <dbReference type="NCBI Taxonomy" id="370973"/>
    <lineage>
        <taxon>Bacteria</taxon>
        <taxon>Pseudomonadati</taxon>
        <taxon>Bacteroidota</taxon>
        <taxon>Cytophagia</taxon>
        <taxon>Cytophagales</taxon>
        <taxon>Spirosomataceae</taxon>
        <taxon>Runella</taxon>
    </lineage>
</organism>
<comment type="caution">
    <text evidence="2">The sequence shown here is derived from an EMBL/GenBank/DDBJ whole genome shotgun (WGS) entry which is preliminary data.</text>
</comment>
<protein>
    <recommendedName>
        <fullName evidence="1">THIF-type NAD/FAD binding fold domain-containing protein</fullName>
    </recommendedName>
</protein>
<reference evidence="2 3" key="1">
    <citation type="submission" date="2020-08" db="EMBL/GenBank/DDBJ databases">
        <title>Genomic Encyclopedia of Type Strains, Phase IV (KMG-IV): sequencing the most valuable type-strain genomes for metagenomic binning, comparative biology and taxonomic classification.</title>
        <authorList>
            <person name="Goeker M."/>
        </authorList>
    </citation>
    <scope>NUCLEOTIDE SEQUENCE [LARGE SCALE GENOMIC DNA]</scope>
    <source>
        <strain evidence="2 3">DSM 17976</strain>
    </source>
</reference>
<dbReference type="Gene3D" id="3.40.50.720">
    <property type="entry name" value="NAD(P)-binding Rossmann-like Domain"/>
    <property type="match status" value="1"/>
</dbReference>
<evidence type="ECO:0000259" key="1">
    <source>
        <dbReference type="Pfam" id="PF00899"/>
    </source>
</evidence>
<keyword evidence="3" id="KW-1185">Reference proteome</keyword>
<dbReference type="Pfam" id="PF00899">
    <property type="entry name" value="ThiF"/>
    <property type="match status" value="1"/>
</dbReference>
<accession>A0A7W5ZTA8</accession>
<feature type="domain" description="THIF-type NAD/FAD binding fold" evidence="1">
    <location>
        <begin position="180"/>
        <end position="350"/>
    </location>
</feature>
<dbReference type="GO" id="GO:0008641">
    <property type="term" value="F:ubiquitin-like modifier activating enzyme activity"/>
    <property type="evidence" value="ECO:0007669"/>
    <property type="project" value="InterPro"/>
</dbReference>
<dbReference type="AlphaFoldDB" id="A0A7W5ZTA8"/>
<dbReference type="GO" id="GO:0061504">
    <property type="term" value="P:cyclic threonylcarbamoyladenosine biosynthetic process"/>
    <property type="evidence" value="ECO:0007669"/>
    <property type="project" value="TreeGrafter"/>
</dbReference>
<gene>
    <name evidence="2" type="ORF">FHS57_006366</name>
</gene>
<dbReference type="RefSeq" id="WP_183980641.1">
    <property type="nucleotide sequence ID" value="NZ_JACIBY010000034.1"/>
</dbReference>
<dbReference type="CDD" id="cd01483">
    <property type="entry name" value="E1_enzyme_family"/>
    <property type="match status" value="1"/>
</dbReference>
<dbReference type="SUPFAM" id="SSF69572">
    <property type="entry name" value="Activating enzymes of the ubiquitin-like proteins"/>
    <property type="match status" value="1"/>
</dbReference>
<dbReference type="PANTHER" id="PTHR43267">
    <property type="entry name" value="TRNA THREONYLCARBAMOYLADENOSINE DEHYDRATASE"/>
    <property type="match status" value="1"/>
</dbReference>
<sequence length="468" mass="52012">MRYQLSISGVHFEQLQQHLFPGDGKEAVAVALCGRYNSGELTKLMVHQLELIPHDECERGGDFIHWKTQRIIPLLEKAGKYGMGILKIHSHPNGYYDRFSEVDDESDALLFPSVFGWTEDNEPHLSAIMLPDGKIISRAFFADHSFQMVDKVVIAGDVISIWEPSIDPILIDDFGKRTAQAFGEGTYKILRNLTIGVVGCSGTGSIVVEQLARYGIKKLILVDNDTVEFKNLNRIINATSSDAQNNRLKADVLAQAIDEIGLGTSIDPCPYNLYDSNETLLKLAGCDVVFGCMDSVDGRHILNQLATFFLLPYIDVGVRLVSDGQGNISSIIGSVNYLQPGKSSLLSRGLYDLEDLKSAGAYRKNPLEFSELVKYAYFKDVAVNRPAVISVNMGYASLAVNELLNRLHPYRGDHPKHYAQVMMNLSEMYLQNFPETDFKVDHFLSKEMGKGSSTSVFLNLPELSATDQ</sequence>
<proteinExistence type="predicted"/>
<dbReference type="InterPro" id="IPR000594">
    <property type="entry name" value="ThiF_NAD_FAD-bd"/>
</dbReference>
<dbReference type="Proteomes" id="UP000541352">
    <property type="component" value="Unassembled WGS sequence"/>
</dbReference>
<dbReference type="GO" id="GO:0061503">
    <property type="term" value="F:tRNA threonylcarbamoyladenosine dehydratase"/>
    <property type="evidence" value="ECO:0007669"/>
    <property type="project" value="TreeGrafter"/>
</dbReference>
<evidence type="ECO:0000313" key="3">
    <source>
        <dbReference type="Proteomes" id="UP000541352"/>
    </source>
</evidence>
<dbReference type="EMBL" id="JACIBY010000034">
    <property type="protein sequence ID" value="MBB3842335.1"/>
    <property type="molecule type" value="Genomic_DNA"/>
</dbReference>
<dbReference type="PANTHER" id="PTHR43267:SF1">
    <property type="entry name" value="TRNA THREONYLCARBAMOYLADENOSINE DEHYDRATASE"/>
    <property type="match status" value="1"/>
</dbReference>
<evidence type="ECO:0000313" key="2">
    <source>
        <dbReference type="EMBL" id="MBB3842335.1"/>
    </source>
</evidence>